<sequence>MSVKASGGSSVARPQLYQTLAVATITQAEQQDRFLGNGELDELASYFASGAKRLEISQTLTDNAEIIVSRAANRIFVGGSPMAFLEKPREVEIVPVSAGANVQQGMQLGTVTYVESRGGFLENLRSIFNSSPSGPTPPGFRPINIARYGPSNMAKSLRDLSWFLRYATYAIIAGDPNIIAVNTRGLREIIENACSGEATLVALQEIKAGSLSFFRKDPEATEIVSQYMDVLLTEFKAATPSNKVRQRPSSDQQGLELPQIYFNAAERRPKFVMKTGLSSSEKNEVVKATYRQIFERDITRAYNLSISDLESKVKNGDISVKEFVRRLAKSPLYQKQFYQPFINSRVIELAFRHILGRGPSSREEVQKYFSIVSNGGLPALVDALVDSAEYSDYFGEETVPYLRGLGQEAQECRNWGPQQDLFNYSAPFRKIPQFLTTFAAYEQPLPDQHPYGSGNDPLEIQFGAIFPKETRNPSTSPAPFGKDTKRILIHQGAGINNQNSNPNARGEAPGTLGPKVFKLDQLPGTIGRKAAKGSSVRFSESSTQALIKAAYLQVFGRDLYEGQRPKVLEIKLENGDISVREFIRALAKSDVFRNLYWTSLYVCKAIEYIHRRLLGRPTYGRQEINKYFDIAAKKGFYAVVDAIIDSVEYSEAFGEDTIPYERYLTPGGVSGRQLRVGSIREDAAAKVQKEVTPTFVTLGTVTEQRSEPDIQFRINQGVSNQREQTKIFKLVANTSDKVAVQTLISAAYRQIFERDIAPYIAKNEFTKWESKLGNGEISVKEFIEGLGYSNLYLKEFYTPYPNTKVIELGTKHFLGRAPLDQAEIRKYNQILATQGIRAFIAALVNSVEYNQVFGEDTVPYRRFPTLPAANFPNTEKLYNQLTKQNDDVVVPSFKPVQARVGVSSDTPLLTQAIADIAAQTNGKPSFAELGRSYNDGNGQSVEVAVHKYARIYRLTETTNQAERQQAINAIYRQVLDVFSGEVADNFRRSDLEGKLQNGEISVREFVRQLASSEIYRQRFLSPYPHAKVVELLFRHLLGRTPADQEEIRQYNNLLGDSGLSAAVEAIIDSAEYSRYFGEDVVPYNRFPIGNRE</sequence>
<evidence type="ECO:0000256" key="9">
    <source>
        <dbReference type="ARBA" id="ARBA00023078"/>
    </source>
</evidence>
<evidence type="ECO:0000256" key="2">
    <source>
        <dbReference type="ARBA" id="ARBA00008182"/>
    </source>
</evidence>
<feature type="domain" description="PBS-linker" evidence="14">
    <location>
        <begin position="507"/>
        <end position="688"/>
    </location>
</feature>
<dbReference type="PANTHER" id="PTHR34011:SF6">
    <property type="entry name" value="PHYCOBILIPROTEIN APCE"/>
    <property type="match status" value="1"/>
</dbReference>
<proteinExistence type="inferred from homology"/>
<feature type="domain" description="PBS-linker" evidence="14">
    <location>
        <begin position="251"/>
        <end position="431"/>
    </location>
</feature>
<dbReference type="CDD" id="cd12128">
    <property type="entry name" value="PBP_PBS-LCM"/>
    <property type="match status" value="1"/>
</dbReference>
<dbReference type="InterPro" id="IPR001297">
    <property type="entry name" value="PBS_linker_dom"/>
</dbReference>
<evidence type="ECO:0000256" key="1">
    <source>
        <dbReference type="ARBA" id="ARBA00004445"/>
    </source>
</evidence>
<evidence type="ECO:0000256" key="8">
    <source>
        <dbReference type="ARBA" id="ARBA00022991"/>
    </source>
</evidence>
<feature type="domain" description="PBS-linker" evidence="14">
    <location>
        <begin position="932"/>
        <end position="1092"/>
    </location>
</feature>
<dbReference type="GO" id="GO:0031676">
    <property type="term" value="C:plasma membrane-derived thylakoid membrane"/>
    <property type="evidence" value="ECO:0007669"/>
    <property type="project" value="UniProtKB-SubCell"/>
</dbReference>
<keyword evidence="7 13" id="KW-0605">Phycobilisome</keyword>
<evidence type="ECO:0000313" key="16">
    <source>
        <dbReference type="Proteomes" id="UP000232003"/>
    </source>
</evidence>
<comment type="similarity">
    <text evidence="13">Belongs to the phycobilisome linker protein family.</text>
</comment>
<keyword evidence="8" id="KW-0157">Chromophore</keyword>
<dbReference type="Gene3D" id="1.10.3130.20">
    <property type="entry name" value="Phycobilisome linker domain"/>
    <property type="match status" value="4"/>
</dbReference>
<dbReference type="Proteomes" id="UP000232003">
    <property type="component" value="Chromosome"/>
</dbReference>
<evidence type="ECO:0000259" key="14">
    <source>
        <dbReference type="PROSITE" id="PS51445"/>
    </source>
</evidence>
<comment type="subcellular location">
    <subcellularLocation>
        <location evidence="1">Cellular thylakoid membrane</location>
        <topology evidence="1">Peripheral membrane protein</topology>
        <orientation evidence="1">Cytoplasmic side</orientation>
    </subcellularLocation>
</comment>
<evidence type="ECO:0000256" key="4">
    <source>
        <dbReference type="ARBA" id="ARBA00022531"/>
    </source>
</evidence>
<evidence type="ECO:0000313" key="15">
    <source>
        <dbReference type="EMBL" id="AUB37827.1"/>
    </source>
</evidence>
<evidence type="ECO:0000256" key="13">
    <source>
        <dbReference type="PROSITE-ProRule" id="PRU00775"/>
    </source>
</evidence>
<dbReference type="InterPro" id="IPR038719">
    <property type="entry name" value="Phycobilisome_asu/bsu_sf"/>
</dbReference>
<keyword evidence="10" id="KW-0472">Membrane</keyword>
<dbReference type="Pfam" id="PF00502">
    <property type="entry name" value="Phycobilisome"/>
    <property type="match status" value="2"/>
</dbReference>
<reference evidence="15 16" key="1">
    <citation type="submission" date="2017-11" db="EMBL/GenBank/DDBJ databases">
        <title>Complete genome of a free-living desiccation-tolerant cyanobacterium and its photosynthetic adaptation to extreme terrestrial habitat.</title>
        <authorList>
            <person name="Shang J."/>
        </authorList>
    </citation>
    <scope>NUCLEOTIDE SEQUENCE [LARGE SCALE GENOMIC DNA]</scope>
    <source>
        <strain evidence="15 16">CCNUN1</strain>
    </source>
</reference>
<dbReference type="GO" id="GO:0030089">
    <property type="term" value="C:phycobilisome"/>
    <property type="evidence" value="ECO:0007669"/>
    <property type="project" value="UniProtKB-UniRule"/>
</dbReference>
<dbReference type="SUPFAM" id="SSF46458">
    <property type="entry name" value="Globin-like"/>
    <property type="match status" value="1"/>
</dbReference>
<dbReference type="Gene3D" id="1.10.490.20">
    <property type="entry name" value="Phycocyanins"/>
    <property type="match status" value="1"/>
</dbReference>
<dbReference type="PROSITE" id="PS51445">
    <property type="entry name" value="PBS_LINKER"/>
    <property type="match status" value="4"/>
</dbReference>
<keyword evidence="11" id="KW-0456">Lyase</keyword>
<feature type="domain" description="PBS-linker" evidence="14">
    <location>
        <begin position="708"/>
        <end position="886"/>
    </location>
</feature>
<keyword evidence="5" id="KW-0042">Antenna complex</keyword>
<dbReference type="EMBL" id="CP024785">
    <property type="protein sequence ID" value="AUB37827.1"/>
    <property type="molecule type" value="Genomic_DNA"/>
</dbReference>
<dbReference type="Pfam" id="PF00427">
    <property type="entry name" value="PBS_linker_poly"/>
    <property type="match status" value="4"/>
</dbReference>
<organism evidence="15 16">
    <name type="scientific">Nostoc flagelliforme CCNUN1</name>
    <dbReference type="NCBI Taxonomy" id="2038116"/>
    <lineage>
        <taxon>Bacteria</taxon>
        <taxon>Bacillati</taxon>
        <taxon>Cyanobacteriota</taxon>
        <taxon>Cyanophyceae</taxon>
        <taxon>Nostocales</taxon>
        <taxon>Nostocaceae</taxon>
        <taxon>Nostoc</taxon>
    </lineage>
</organism>
<dbReference type="InterPro" id="IPR012128">
    <property type="entry name" value="Phycobilisome_asu/bsu"/>
</dbReference>
<evidence type="ECO:0000256" key="5">
    <source>
        <dbReference type="ARBA" id="ARBA00022549"/>
    </source>
</evidence>
<evidence type="ECO:0000256" key="3">
    <source>
        <dbReference type="ARBA" id="ARBA00018674"/>
    </source>
</evidence>
<keyword evidence="16" id="KW-1185">Reference proteome</keyword>
<dbReference type="AlphaFoldDB" id="A0A2K8SQX8"/>
<dbReference type="InterPro" id="IPR009050">
    <property type="entry name" value="Globin-like_sf"/>
</dbReference>
<evidence type="ECO:0000256" key="6">
    <source>
        <dbReference type="ARBA" id="ARBA00022737"/>
    </source>
</evidence>
<protein>
    <recommendedName>
        <fullName evidence="3">Phycobiliprotein ApcE</fullName>
    </recommendedName>
</protein>
<dbReference type="GO" id="GO:0015979">
    <property type="term" value="P:photosynthesis"/>
    <property type="evidence" value="ECO:0007669"/>
    <property type="project" value="UniProtKB-KW"/>
</dbReference>
<keyword evidence="9" id="KW-0793">Thylakoid</keyword>
<dbReference type="KEGG" id="nfl:COO91_03779"/>
<dbReference type="InterPro" id="IPR038255">
    <property type="entry name" value="PBS_linker_sf"/>
</dbReference>
<evidence type="ECO:0000256" key="12">
    <source>
        <dbReference type="ARBA" id="ARBA00023307"/>
    </source>
</evidence>
<comment type="similarity">
    <text evidence="2">Belongs to the phycobiliprotein family.</text>
</comment>
<keyword evidence="4" id="KW-0602">Photosynthesis</keyword>
<evidence type="ECO:0000256" key="10">
    <source>
        <dbReference type="ARBA" id="ARBA00023136"/>
    </source>
</evidence>
<keyword evidence="6" id="KW-0677">Repeat</keyword>
<dbReference type="GO" id="GO:0016829">
    <property type="term" value="F:lyase activity"/>
    <property type="evidence" value="ECO:0007669"/>
    <property type="project" value="UniProtKB-KW"/>
</dbReference>
<evidence type="ECO:0000256" key="11">
    <source>
        <dbReference type="ARBA" id="ARBA00023239"/>
    </source>
</evidence>
<keyword evidence="12" id="KW-0089">Bile pigment</keyword>
<name>A0A2K8SQX8_9NOSO</name>
<gene>
    <name evidence="15" type="ORF">COO91_03779</name>
</gene>
<accession>A0A2K8SQX8</accession>
<dbReference type="OrthoDB" id="499593at2"/>
<evidence type="ECO:0000256" key="7">
    <source>
        <dbReference type="ARBA" id="ARBA00022738"/>
    </source>
</evidence>
<dbReference type="PANTHER" id="PTHR34011">
    <property type="entry name" value="PHYCOBILISOME 32.1 KDA LINKER POLYPEPTIDE, PHYCOCYANIN-ASSOCIATED, ROD 2-RELATED"/>
    <property type="match status" value="1"/>
</dbReference>